<keyword evidence="6 13" id="KW-0472">Membrane</keyword>
<feature type="transmembrane region" description="Helical" evidence="13">
    <location>
        <begin position="87"/>
        <end position="109"/>
    </location>
</feature>
<dbReference type="Gene3D" id="1.20.1070.10">
    <property type="entry name" value="Rhodopsin 7-helix transmembrane proteins"/>
    <property type="match status" value="1"/>
</dbReference>
<comment type="subcellular location">
    <subcellularLocation>
        <location evidence="1">Cell membrane</location>
        <topology evidence="1">Multi-pass membrane protein</topology>
    </subcellularLocation>
</comment>
<keyword evidence="16" id="KW-1185">Reference proteome</keyword>
<dbReference type="InterPro" id="IPR017452">
    <property type="entry name" value="GPCR_Rhodpsn_7TM"/>
</dbReference>
<accession>A0A7J5YU49</accession>
<evidence type="ECO:0000313" key="15">
    <source>
        <dbReference type="EMBL" id="KAF3852229.1"/>
    </source>
</evidence>
<sequence length="506" mass="56865">MLERTAAEAAMILFWSHDRKRPITKERWRRDICAVMHLCDSRGRCCFKRIGDGSYTSMVSGPSNQDKQSSIAPSSGRKKNHLNHSGGLHCINSISDIFCVSFLYLNTFFTAFAAKYPLDTHIPHLPYPLLSQLLAVLLGVPGQFSACGALQLHRKLQKDRYREGLKPEGIAFLVVCLLIVLENAVVLIAIWRNKKFHLPMYYLLGNLTLSDLLAGITYMANIIMSGPNTLKLTPLLWFLREGGVFITLAASIISLLAIAIERHVTMVTMRPYHGAKRGRMLALIGFLGVLPILGWNCIHRLDQCSTVLPLYDKSYILFCVSVFIAVLLAIVVLYVRVFRIVRTNTQRQRLGLSGSMRKGLARKSEKYIALLKTVTIVLGVFIACWLPLFVLLLLDFFCPTRSCRMLYKADYFLGVAMVNSLLNPIIYTLTSKDMRRAILRLLCRPCLMTRDGQVKKIGMPFLECSFSKTEVASQKLEGGLETTISSGNNITTPSPIKTIYPKLFKS</sequence>
<dbReference type="PRINTS" id="PR00237">
    <property type="entry name" value="GPCRRHODOPSN"/>
</dbReference>
<evidence type="ECO:0000256" key="11">
    <source>
        <dbReference type="RuleBase" id="RU000688"/>
    </source>
</evidence>
<feature type="compositionally biased region" description="Polar residues" evidence="12">
    <location>
        <begin position="58"/>
        <end position="73"/>
    </location>
</feature>
<keyword evidence="2" id="KW-1003">Cell membrane</keyword>
<dbReference type="PRINTS" id="PR01523">
    <property type="entry name" value="S1PRECEPTOR"/>
</dbReference>
<dbReference type="InterPro" id="IPR000276">
    <property type="entry name" value="GPCR_Rhodpsn"/>
</dbReference>
<dbReference type="AlphaFoldDB" id="A0A7J5YU49"/>
<organism evidence="15 16">
    <name type="scientific">Dissostichus mawsoni</name>
    <name type="common">Antarctic cod</name>
    <dbReference type="NCBI Taxonomy" id="36200"/>
    <lineage>
        <taxon>Eukaryota</taxon>
        <taxon>Metazoa</taxon>
        <taxon>Chordata</taxon>
        <taxon>Craniata</taxon>
        <taxon>Vertebrata</taxon>
        <taxon>Euteleostomi</taxon>
        <taxon>Actinopterygii</taxon>
        <taxon>Neopterygii</taxon>
        <taxon>Teleostei</taxon>
        <taxon>Neoteleostei</taxon>
        <taxon>Acanthomorphata</taxon>
        <taxon>Eupercaria</taxon>
        <taxon>Perciformes</taxon>
        <taxon>Notothenioidei</taxon>
        <taxon>Nototheniidae</taxon>
        <taxon>Dissostichus</taxon>
    </lineage>
</organism>
<evidence type="ECO:0000256" key="13">
    <source>
        <dbReference type="SAM" id="Phobius"/>
    </source>
</evidence>
<feature type="transmembrane region" description="Helical" evidence="13">
    <location>
        <begin position="367"/>
        <end position="391"/>
    </location>
</feature>
<name>A0A7J5YU49_DISMA</name>
<evidence type="ECO:0000256" key="5">
    <source>
        <dbReference type="ARBA" id="ARBA00023040"/>
    </source>
</evidence>
<evidence type="ECO:0000256" key="2">
    <source>
        <dbReference type="ARBA" id="ARBA00022475"/>
    </source>
</evidence>
<gene>
    <name evidence="15" type="ORF">F7725_005584</name>
</gene>
<dbReference type="PROSITE" id="PS00237">
    <property type="entry name" value="G_PROTEIN_RECEP_F1_1"/>
    <property type="match status" value="1"/>
</dbReference>
<comment type="similarity">
    <text evidence="11">Belongs to the G-protein coupled receptor 1 family.</text>
</comment>
<keyword evidence="8" id="KW-0325">Glycoprotein</keyword>
<evidence type="ECO:0000256" key="10">
    <source>
        <dbReference type="PIRSR" id="PIRSR604061-50"/>
    </source>
</evidence>
<keyword evidence="7 11" id="KW-0675">Receptor</keyword>
<dbReference type="GO" id="GO:0038036">
    <property type="term" value="F:sphingosine-1-phosphate receptor activity"/>
    <property type="evidence" value="ECO:0007669"/>
    <property type="project" value="InterPro"/>
</dbReference>
<dbReference type="PRINTS" id="PR00642">
    <property type="entry name" value="EDG1RECEPTOR"/>
</dbReference>
<feature type="disulfide bond" evidence="10">
    <location>
        <begin position="297"/>
        <end position="304"/>
    </location>
</feature>
<dbReference type="PROSITE" id="PS50262">
    <property type="entry name" value="G_PROTEIN_RECEP_F1_2"/>
    <property type="match status" value="1"/>
</dbReference>
<evidence type="ECO:0000256" key="6">
    <source>
        <dbReference type="ARBA" id="ARBA00023136"/>
    </source>
</evidence>
<evidence type="ECO:0000256" key="1">
    <source>
        <dbReference type="ARBA" id="ARBA00004651"/>
    </source>
</evidence>
<dbReference type="SUPFAM" id="SSF81321">
    <property type="entry name" value="Family A G protein-coupled receptor-like"/>
    <property type="match status" value="1"/>
</dbReference>
<evidence type="ECO:0000256" key="3">
    <source>
        <dbReference type="ARBA" id="ARBA00022692"/>
    </source>
</evidence>
<evidence type="ECO:0000259" key="14">
    <source>
        <dbReference type="PROSITE" id="PS50262"/>
    </source>
</evidence>
<protein>
    <recommendedName>
        <fullName evidence="14">G-protein coupled receptors family 1 profile domain-containing protein</fullName>
    </recommendedName>
</protein>
<reference evidence="15 16" key="1">
    <citation type="submission" date="2020-03" db="EMBL/GenBank/DDBJ databases">
        <title>Dissostichus mawsoni Genome sequencing and assembly.</title>
        <authorList>
            <person name="Park H."/>
        </authorList>
    </citation>
    <scope>NUCLEOTIDE SEQUENCE [LARGE SCALE GENOMIC DNA]</scope>
    <source>
        <strain evidence="15">DM0001</strain>
        <tissue evidence="15">Muscle</tissue>
    </source>
</reference>
<evidence type="ECO:0000256" key="12">
    <source>
        <dbReference type="SAM" id="MobiDB-lite"/>
    </source>
</evidence>
<feature type="domain" description="G-protein coupled receptors family 1 profile" evidence="14">
    <location>
        <begin position="182"/>
        <end position="427"/>
    </location>
</feature>
<feature type="transmembrane region" description="Helical" evidence="13">
    <location>
        <begin position="411"/>
        <end position="430"/>
    </location>
</feature>
<dbReference type="Pfam" id="PF00001">
    <property type="entry name" value="7tm_1"/>
    <property type="match status" value="1"/>
</dbReference>
<keyword evidence="9 11" id="KW-0807">Transducer</keyword>
<comment type="caution">
    <text evidence="15">The sequence shown here is derived from an EMBL/GenBank/DDBJ whole genome shotgun (WGS) entry which is preliminary data.</text>
</comment>
<evidence type="ECO:0000256" key="9">
    <source>
        <dbReference type="ARBA" id="ARBA00023224"/>
    </source>
</evidence>
<feature type="transmembrane region" description="Helical" evidence="13">
    <location>
        <begin position="242"/>
        <end position="260"/>
    </location>
</feature>
<dbReference type="CDD" id="cd15348">
    <property type="entry name" value="7tmA_S1PR5_Edg8"/>
    <property type="match status" value="1"/>
</dbReference>
<feature type="region of interest" description="Disordered" evidence="12">
    <location>
        <begin position="58"/>
        <end position="78"/>
    </location>
</feature>
<dbReference type="PANTHER" id="PTHR22750">
    <property type="entry name" value="G-PROTEIN COUPLED RECEPTOR"/>
    <property type="match status" value="1"/>
</dbReference>
<dbReference type="EMBL" id="JAAKFY010000009">
    <property type="protein sequence ID" value="KAF3852229.1"/>
    <property type="molecule type" value="Genomic_DNA"/>
</dbReference>
<feature type="transmembrane region" description="Helical" evidence="13">
    <location>
        <begin position="280"/>
        <end position="295"/>
    </location>
</feature>
<keyword evidence="10" id="KW-1015">Disulfide bond</keyword>
<feature type="transmembrane region" description="Helical" evidence="13">
    <location>
        <begin position="315"/>
        <end position="337"/>
    </location>
</feature>
<dbReference type="InterPro" id="IPR004061">
    <property type="entry name" value="S1P_rcpt"/>
</dbReference>
<dbReference type="OrthoDB" id="10049450at2759"/>
<evidence type="ECO:0000256" key="4">
    <source>
        <dbReference type="ARBA" id="ARBA00022989"/>
    </source>
</evidence>
<proteinExistence type="inferred from homology"/>
<keyword evidence="5 11" id="KW-0297">G-protein coupled receptor</keyword>
<dbReference type="Proteomes" id="UP000518266">
    <property type="component" value="Unassembled WGS sequence"/>
</dbReference>
<evidence type="ECO:0000256" key="8">
    <source>
        <dbReference type="ARBA" id="ARBA00023180"/>
    </source>
</evidence>
<feature type="disulfide bond" evidence="10">
    <location>
        <begin position="398"/>
        <end position="403"/>
    </location>
</feature>
<keyword evidence="4 13" id="KW-1133">Transmembrane helix</keyword>
<feature type="transmembrane region" description="Helical" evidence="13">
    <location>
        <begin position="170"/>
        <end position="191"/>
    </location>
</feature>
<keyword evidence="3 11" id="KW-0812">Transmembrane</keyword>
<evidence type="ECO:0000313" key="16">
    <source>
        <dbReference type="Proteomes" id="UP000518266"/>
    </source>
</evidence>
<dbReference type="SMART" id="SM01381">
    <property type="entry name" value="7TM_GPCR_Srsx"/>
    <property type="match status" value="1"/>
</dbReference>
<evidence type="ECO:0000256" key="7">
    <source>
        <dbReference type="ARBA" id="ARBA00023170"/>
    </source>
</evidence>
<dbReference type="GO" id="GO:0005886">
    <property type="term" value="C:plasma membrane"/>
    <property type="evidence" value="ECO:0007669"/>
    <property type="project" value="UniProtKB-SubCell"/>
</dbReference>